<dbReference type="Proteomes" id="UP001216172">
    <property type="component" value="Segment"/>
</dbReference>
<gene>
    <name evidence="1" type="ORF">ParaMal1_00046</name>
</gene>
<evidence type="ECO:0000313" key="1">
    <source>
        <dbReference type="EMBL" id="WFG40930.1"/>
    </source>
</evidence>
<organism evidence="1 2">
    <name type="scientific">Paracoccus phage ParMal1</name>
    <dbReference type="NCBI Taxonomy" id="3032416"/>
    <lineage>
        <taxon>Viruses</taxon>
        <taxon>Duplodnaviria</taxon>
        <taxon>Heunggongvirae</taxon>
        <taxon>Uroviricota</taxon>
        <taxon>Caudoviricetes</taxon>
        <taxon>Autographivirales</taxon>
        <taxon>Autographivirales incertae sedis</taxon>
        <taxon>Mallvirus</taxon>
        <taxon>Mallvirus ParMal1</taxon>
    </lineage>
</organism>
<evidence type="ECO:0000313" key="2">
    <source>
        <dbReference type="Proteomes" id="UP001216172"/>
    </source>
</evidence>
<reference evidence="1" key="1">
    <citation type="submission" date="2023-02" db="EMBL/GenBank/DDBJ databases">
        <authorList>
            <person name="Rihtman B."/>
        </authorList>
    </citation>
    <scope>NUCLEOTIDE SEQUENCE</scope>
</reference>
<name>A0AAF0JIU4_9CAUD</name>
<keyword evidence="2" id="KW-1185">Reference proteome</keyword>
<protein>
    <submittedName>
        <fullName evidence="1">Uncharacterized protein</fullName>
    </submittedName>
</protein>
<proteinExistence type="predicted"/>
<dbReference type="SUPFAM" id="SSF55729">
    <property type="entry name" value="Acyl-CoA N-acyltransferases (Nat)"/>
    <property type="match status" value="1"/>
</dbReference>
<accession>A0AAF0JIU4</accession>
<sequence>MTKVLDCTLDDMEFLIEKAQHFNDRYYGIPLNLDKLTQYLTGLIAADQGVVLRTETGAITGVHISDPCRDWEVLVETAWYSEGRDGLRLLAAFEDRGMNLGVDEVRMTTLEVNAGVEKVLTRRGYTRMETSHRLIL</sequence>
<dbReference type="InterPro" id="IPR016181">
    <property type="entry name" value="Acyl_CoA_acyltransferase"/>
</dbReference>
<dbReference type="EMBL" id="OQ376858">
    <property type="protein sequence ID" value="WFG40930.1"/>
    <property type="molecule type" value="Genomic_DNA"/>
</dbReference>